<name>E3J962_PSEI1</name>
<dbReference type="PANTHER" id="PTHR39456">
    <property type="entry name" value="METAL-DEPENDENT HYDROLASE"/>
    <property type="match status" value="1"/>
</dbReference>
<dbReference type="KEGG" id="fri:FraEuI1c_2916"/>
<sequence>MTTLQVRRVPFDFDGDVPFLWNPENPEFSMSANATGIIAIAFEKYIVAAVKEAIPLLTDAGVAAEADAFLRQEAQHARAHRQHMRALTRTYPGLQDTVDAAMALYDELLASKPLKFHLAYIADLESAFTPTFKLFLDHEDRLFAPGDDRVASLFLWHFTEEVEHRSSGLRIYREFGGEAYRLRALPSVLLHINRLLKVIAAGINEHVPFEDRKVDARVLVPAEGVRAKLPSRRRGNPVPSSGGGLDFIPKAERRAAARRVLRAQLPGHDPEHQPLPVFVDTWLGRYEDGAPVASWYSVTKTATKTATKTD</sequence>
<dbReference type="OrthoDB" id="4762955at2"/>
<evidence type="ECO:0000313" key="2">
    <source>
        <dbReference type="Proteomes" id="UP000002484"/>
    </source>
</evidence>
<dbReference type="InterPro" id="IPR016516">
    <property type="entry name" value="UCP07580"/>
</dbReference>
<accession>E3J962</accession>
<proteinExistence type="predicted"/>
<keyword evidence="2" id="KW-1185">Reference proteome</keyword>
<dbReference type="AlphaFoldDB" id="E3J962"/>
<gene>
    <name evidence="1" type="ordered locus">FraEuI1c_2916</name>
</gene>
<reference evidence="1 2" key="1">
    <citation type="submission" date="2010-10" db="EMBL/GenBank/DDBJ databases">
        <title>Complete sequence of Frankia sp. EuI1c.</title>
        <authorList>
            <consortium name="US DOE Joint Genome Institute"/>
            <person name="Lucas S."/>
            <person name="Copeland A."/>
            <person name="Lapidus A."/>
            <person name="Cheng J.-F."/>
            <person name="Bruce D."/>
            <person name="Goodwin L."/>
            <person name="Pitluck S."/>
            <person name="Chertkov O."/>
            <person name="Detter J.C."/>
            <person name="Han C."/>
            <person name="Tapia R."/>
            <person name="Land M."/>
            <person name="Hauser L."/>
            <person name="Jeffries C."/>
            <person name="Kyrpides N."/>
            <person name="Ivanova N."/>
            <person name="Mikhailova N."/>
            <person name="Beauchemin N."/>
            <person name="Sen A."/>
            <person name="Sur S.A."/>
            <person name="Gtari M."/>
            <person name="Wall L."/>
            <person name="Tisa L."/>
            <person name="Woyke T."/>
        </authorList>
    </citation>
    <scope>NUCLEOTIDE SEQUENCE [LARGE SCALE GENOMIC DNA]</scope>
    <source>
        <strain evidence="2">DSM 45817 / CECT 9037 / EuI1c</strain>
    </source>
</reference>
<organism evidence="1 2">
    <name type="scientific">Pseudofrankia inefficax (strain DSM 45817 / CECT 9037 / DDB 130130 / EuI1c)</name>
    <name type="common">Frankia inefficax</name>
    <dbReference type="NCBI Taxonomy" id="298654"/>
    <lineage>
        <taxon>Bacteria</taxon>
        <taxon>Bacillati</taxon>
        <taxon>Actinomycetota</taxon>
        <taxon>Actinomycetes</taxon>
        <taxon>Frankiales</taxon>
        <taxon>Frankiaceae</taxon>
        <taxon>Pseudofrankia</taxon>
    </lineage>
</organism>
<dbReference type="EMBL" id="CP002299">
    <property type="protein sequence ID" value="ADP80941.1"/>
    <property type="molecule type" value="Genomic_DNA"/>
</dbReference>
<dbReference type="eggNOG" id="COG3687">
    <property type="taxonomic scope" value="Bacteria"/>
</dbReference>
<dbReference type="PANTHER" id="PTHR39456:SF1">
    <property type="entry name" value="METAL-DEPENDENT HYDROLASE"/>
    <property type="match status" value="1"/>
</dbReference>
<evidence type="ECO:0000313" key="1">
    <source>
        <dbReference type="EMBL" id="ADP80941.1"/>
    </source>
</evidence>
<protein>
    <submittedName>
        <fullName evidence="1">Uncharacterized conserved protein UCP07580</fullName>
    </submittedName>
</protein>
<dbReference type="HOGENOM" id="CLU_920765_0_0_11"/>
<dbReference type="Pfam" id="PF10118">
    <property type="entry name" value="Metal_hydrol"/>
    <property type="match status" value="1"/>
</dbReference>
<dbReference type="InParanoid" id="E3J962"/>
<dbReference type="Proteomes" id="UP000002484">
    <property type="component" value="Chromosome"/>
</dbReference>
<dbReference type="RefSeq" id="WP_013424059.1">
    <property type="nucleotide sequence ID" value="NC_014666.1"/>
</dbReference>
<dbReference type="STRING" id="298654.FraEuI1c_2916"/>